<dbReference type="Proteomes" id="UP000050761">
    <property type="component" value="Unassembled WGS sequence"/>
</dbReference>
<dbReference type="PANTHER" id="PTHR12596:SF1">
    <property type="entry name" value="EXPORTIN-4"/>
    <property type="match status" value="1"/>
</dbReference>
<reference evidence="11" key="2">
    <citation type="submission" date="2019-09" db="UniProtKB">
        <authorList>
            <consortium name="WormBaseParasite"/>
        </authorList>
    </citation>
    <scope>IDENTIFICATION</scope>
</reference>
<dbReference type="Gene3D" id="1.25.10.10">
    <property type="entry name" value="Leucine-rich Repeat Variant"/>
    <property type="match status" value="1"/>
</dbReference>
<keyword evidence="7" id="KW-0539">Nucleus</keyword>
<dbReference type="InterPro" id="IPR011989">
    <property type="entry name" value="ARM-like"/>
</dbReference>
<dbReference type="EMBL" id="UZAH01025477">
    <property type="protein sequence ID" value="VDO64701.1"/>
    <property type="molecule type" value="Genomic_DNA"/>
</dbReference>
<dbReference type="InterPro" id="IPR044189">
    <property type="entry name" value="XPO4/7-like"/>
</dbReference>
<evidence type="ECO:0000256" key="7">
    <source>
        <dbReference type="ARBA" id="ARBA00023242"/>
    </source>
</evidence>
<comment type="subcellular location">
    <subcellularLocation>
        <location evidence="2">Cytoplasm</location>
    </subcellularLocation>
    <subcellularLocation>
        <location evidence="1">Nucleus</location>
    </subcellularLocation>
</comment>
<evidence type="ECO:0000256" key="4">
    <source>
        <dbReference type="ARBA" id="ARBA00022448"/>
    </source>
</evidence>
<keyword evidence="10" id="KW-1185">Reference proteome</keyword>
<dbReference type="AlphaFoldDB" id="A0A3P7WTZ3"/>
<dbReference type="PANTHER" id="PTHR12596">
    <property type="entry name" value="EXPORTIN 4,7-RELATED"/>
    <property type="match status" value="1"/>
</dbReference>
<keyword evidence="4" id="KW-0813">Transport</keyword>
<dbReference type="OrthoDB" id="5548448at2759"/>
<name>A0A3P7WTZ3_HELPZ</name>
<dbReference type="WBParaSite" id="HPBE_0000547801-mRNA-1">
    <property type="protein sequence ID" value="HPBE_0000547801-mRNA-1"/>
    <property type="gene ID" value="HPBE_0000547801"/>
</dbReference>
<evidence type="ECO:0000256" key="3">
    <source>
        <dbReference type="ARBA" id="ARBA00009466"/>
    </source>
</evidence>
<keyword evidence="6" id="KW-0653">Protein transport</keyword>
<dbReference type="GO" id="GO:0005049">
    <property type="term" value="F:nuclear export signal receptor activity"/>
    <property type="evidence" value="ECO:0007669"/>
    <property type="project" value="InterPro"/>
</dbReference>
<comment type="similarity">
    <text evidence="3">Belongs to the exportin family.</text>
</comment>
<dbReference type="GO" id="GO:0005643">
    <property type="term" value="C:nuclear pore"/>
    <property type="evidence" value="ECO:0007669"/>
    <property type="project" value="TreeGrafter"/>
</dbReference>
<keyword evidence="5" id="KW-0963">Cytoplasm</keyword>
<evidence type="ECO:0000256" key="8">
    <source>
        <dbReference type="ARBA" id="ARBA00040444"/>
    </source>
</evidence>
<evidence type="ECO:0000313" key="11">
    <source>
        <dbReference type="WBParaSite" id="HPBE_0000547801-mRNA-1"/>
    </source>
</evidence>
<evidence type="ECO:0000256" key="6">
    <source>
        <dbReference type="ARBA" id="ARBA00022927"/>
    </source>
</evidence>
<evidence type="ECO:0000313" key="10">
    <source>
        <dbReference type="Proteomes" id="UP000050761"/>
    </source>
</evidence>
<dbReference type="InterPro" id="IPR016024">
    <property type="entry name" value="ARM-type_fold"/>
</dbReference>
<evidence type="ECO:0000256" key="5">
    <source>
        <dbReference type="ARBA" id="ARBA00022490"/>
    </source>
</evidence>
<protein>
    <recommendedName>
        <fullName evidence="8">Exportin-4</fullName>
    </recommendedName>
</protein>
<accession>A0A3P7WTZ3</accession>
<organism evidence="9">
    <name type="scientific">Heligmosomoides polygyrus</name>
    <name type="common">Parasitic roundworm</name>
    <dbReference type="NCBI Taxonomy" id="6339"/>
    <lineage>
        <taxon>Eukaryota</taxon>
        <taxon>Metazoa</taxon>
        <taxon>Ecdysozoa</taxon>
        <taxon>Nematoda</taxon>
        <taxon>Chromadorea</taxon>
        <taxon>Rhabditida</taxon>
        <taxon>Rhabditina</taxon>
        <taxon>Rhabditomorpha</taxon>
        <taxon>Strongyloidea</taxon>
        <taxon>Heligmosomidae</taxon>
        <taxon>Heligmosomoides</taxon>
    </lineage>
</organism>
<evidence type="ECO:0000256" key="1">
    <source>
        <dbReference type="ARBA" id="ARBA00004123"/>
    </source>
</evidence>
<evidence type="ECO:0000256" key="2">
    <source>
        <dbReference type="ARBA" id="ARBA00004496"/>
    </source>
</evidence>
<sequence>MQGPPNLVSAESRREAEQLFHNIKQELTIETAGQVIQNTKNQCVLFQIAQMTGEIVLRDWVLLSKEQIIHTYKMLLEFRGIIDEKTGDQEELFELIHNLLVSPHTRLQAIGGELISAVTQQFSSSWRNSKFSITWDFHMRAKTKFEEVGLRRLLEMSLKTLHALLSQANVLSDEFAHRICGKFLEVAETTLSWNFASKIFRRVFSLCQTTNSFRPPASWKDLLESDEYIASFLIRHLKLTYTSLQLHAKIRSDESLSIHSLSCLVQLAGLSGEVMASTEFTEHYVRLYIGSLMDLFAEGRVLLSRTLFCAFVLFGSKGPLPHEINYFCTIVNRLFQYRPIQSIMRIGADLRRKFLTYLSQYIQHLTNQAMYNAIGRGEHDDHHSLSLLFESWTLLLRGRWRLELSQEEETQIDSELIIGPNLQIVKRFVECVQAPPLGCRTPIAPDADDDDEDDRTMFNDLLTPLGTMACYCIRDFMDMMIHLLNEHVSEFQRMASGSSDLSRLPFWQEDMHWLLLIVANSVVGEDIDGTCRTEGDVFESSVALVADRGHVFRLIGEVLAWASLEHQLVVEAVPNFVSPELTRSSLLCMRRLLSAASCPVEYPDADPLALPVLPQTGPFSQLIVKFVVRKVFTILSKFGGEEKLCLDAVSLLTGMTEAYATSLASEPELFDHLAQLDIAALPSRTLLMKALVLIGAATNDQQLQENMSARILDPLGQRFAQTCQQPPNSEVDSQLVDLIQCMDGVARASQPHSAAILFKFLIPVLESCVPLMKARSYSQPVVAAILVLIQNITTKVSIYVDDKDDSATLYRMIVMIVDVYRSEQASRFIGMTENDEDKGSDLVLFLDILSNVLSKDILEGGEDNVATGARVALAALEMLLSVMNESVLKLPDLAMKFFRLVLYLVEFSREALAVMSVPLLVALCQCLREGMTSQYGSEIACTSMEALTEVVSYFIVMNRPVPPELAQQFTQTIPLAFESCLENSCENTVFNEATSCLYGLICFDKEAFDRFVGEMLSSKSNESASNKLREEFAALLPEDPKPGRRER</sequence>
<dbReference type="GO" id="GO:0005737">
    <property type="term" value="C:cytoplasm"/>
    <property type="evidence" value="ECO:0007669"/>
    <property type="project" value="UniProtKB-SubCell"/>
</dbReference>
<proteinExistence type="inferred from homology"/>
<evidence type="ECO:0000313" key="9">
    <source>
        <dbReference type="EMBL" id="VDO64701.1"/>
    </source>
</evidence>
<reference evidence="9 10" key="1">
    <citation type="submission" date="2018-11" db="EMBL/GenBank/DDBJ databases">
        <authorList>
            <consortium name="Pathogen Informatics"/>
        </authorList>
    </citation>
    <scope>NUCLEOTIDE SEQUENCE [LARGE SCALE GENOMIC DNA]</scope>
</reference>
<dbReference type="GO" id="GO:0006611">
    <property type="term" value="P:protein export from nucleus"/>
    <property type="evidence" value="ECO:0007669"/>
    <property type="project" value="TreeGrafter"/>
</dbReference>
<gene>
    <name evidence="9" type="ORF">HPBE_LOCUS5479</name>
</gene>
<dbReference type="SUPFAM" id="SSF48371">
    <property type="entry name" value="ARM repeat"/>
    <property type="match status" value="1"/>
</dbReference>